<sequence>MDESGFHFEHQPIKVVCKKGVRAVNSRVSSSRENVTVVACASAAGVVMPPMFVVKGKTFKSLHSFNTVEAPPNSKWTWQAKVWMEDSLGIEWFREVFLKYCGVQRPQVLLLDQHHSHEVYEMLLLAHKENIHLITFPPHTTHWLQPLDKGCFASLSKHYRSVCSGFMASSKCKPEMGWMLFNDTPARNDICHLDHQKVPVVISVLAPTELDASDELQPCGSDEPLPCGSDEPQQSDSLDPQTSGEQGGVCGLCVPAPTELDASGELQPCGSDEPLPCGSDEPQPSGPDDPQTSGSGQKEPIELMVVDSSEVSALQCHLQESGPEKPEAWFDQVFQLEETRPPAPRRNTRQPVRVHRVLTSDACVQNKKEELERRDAKIANIMRKRGESGKGKINMGGLCFICCTAQGGGWMQCDICQRWIHQECVPEVMREKMCL</sequence>
<evidence type="ECO:0000256" key="1">
    <source>
        <dbReference type="SAM" id="MobiDB-lite"/>
    </source>
</evidence>
<proteinExistence type="predicted"/>
<evidence type="ECO:0000313" key="3">
    <source>
        <dbReference type="EMBL" id="KAK2140228.1"/>
    </source>
</evidence>
<feature type="region of interest" description="Disordered" evidence="1">
    <location>
        <begin position="213"/>
        <end position="250"/>
    </location>
</feature>
<dbReference type="PANTHER" id="PTHR19303">
    <property type="entry name" value="TRANSPOSON"/>
    <property type="match status" value="1"/>
</dbReference>
<dbReference type="InterPro" id="IPR004875">
    <property type="entry name" value="DDE_SF_endonuclease_dom"/>
</dbReference>
<protein>
    <recommendedName>
        <fullName evidence="2">DDE-1 domain-containing protein</fullName>
    </recommendedName>
</protein>
<dbReference type="PANTHER" id="PTHR19303:SF57">
    <property type="entry name" value="HTH CENPB-TYPE DOMAIN-CONTAINING PROTEIN"/>
    <property type="match status" value="1"/>
</dbReference>
<accession>A0AAD9MQB5</accession>
<feature type="region of interest" description="Disordered" evidence="1">
    <location>
        <begin position="263"/>
        <end position="297"/>
    </location>
</feature>
<dbReference type="Pfam" id="PF03184">
    <property type="entry name" value="DDE_1"/>
    <property type="match status" value="1"/>
</dbReference>
<dbReference type="Proteomes" id="UP001208570">
    <property type="component" value="Unassembled WGS sequence"/>
</dbReference>
<feature type="compositionally biased region" description="Polar residues" evidence="1">
    <location>
        <begin position="231"/>
        <end position="244"/>
    </location>
</feature>
<comment type="caution">
    <text evidence="3">The sequence shown here is derived from an EMBL/GenBank/DDBJ whole genome shotgun (WGS) entry which is preliminary data.</text>
</comment>
<name>A0AAD9MQB5_9ANNE</name>
<feature type="domain" description="DDE-1" evidence="2">
    <location>
        <begin position="33"/>
        <end position="163"/>
    </location>
</feature>
<dbReference type="SUPFAM" id="SSF57903">
    <property type="entry name" value="FYVE/PHD zinc finger"/>
    <property type="match status" value="1"/>
</dbReference>
<gene>
    <name evidence="3" type="ORF">LSH36_1428g00003</name>
</gene>
<dbReference type="GO" id="GO:0003677">
    <property type="term" value="F:DNA binding"/>
    <property type="evidence" value="ECO:0007669"/>
    <property type="project" value="TreeGrafter"/>
</dbReference>
<dbReference type="EMBL" id="JAODUP010001427">
    <property type="protein sequence ID" value="KAK2140228.1"/>
    <property type="molecule type" value="Genomic_DNA"/>
</dbReference>
<organism evidence="3 4">
    <name type="scientific">Paralvinella palmiformis</name>
    <dbReference type="NCBI Taxonomy" id="53620"/>
    <lineage>
        <taxon>Eukaryota</taxon>
        <taxon>Metazoa</taxon>
        <taxon>Spiralia</taxon>
        <taxon>Lophotrochozoa</taxon>
        <taxon>Annelida</taxon>
        <taxon>Polychaeta</taxon>
        <taxon>Sedentaria</taxon>
        <taxon>Canalipalpata</taxon>
        <taxon>Terebellida</taxon>
        <taxon>Terebelliformia</taxon>
        <taxon>Alvinellidae</taxon>
        <taxon>Paralvinella</taxon>
    </lineage>
</organism>
<dbReference type="Gene3D" id="3.30.420.10">
    <property type="entry name" value="Ribonuclease H-like superfamily/Ribonuclease H"/>
    <property type="match status" value="1"/>
</dbReference>
<keyword evidence="4" id="KW-1185">Reference proteome</keyword>
<dbReference type="GO" id="GO:0005634">
    <property type="term" value="C:nucleus"/>
    <property type="evidence" value="ECO:0007669"/>
    <property type="project" value="TreeGrafter"/>
</dbReference>
<dbReference type="InterPro" id="IPR011011">
    <property type="entry name" value="Znf_FYVE_PHD"/>
</dbReference>
<dbReference type="InterPro" id="IPR036397">
    <property type="entry name" value="RNaseH_sf"/>
</dbReference>
<evidence type="ECO:0000259" key="2">
    <source>
        <dbReference type="Pfam" id="PF03184"/>
    </source>
</evidence>
<dbReference type="AlphaFoldDB" id="A0AAD9MQB5"/>
<dbReference type="InterPro" id="IPR050863">
    <property type="entry name" value="CenT-Element_Derived"/>
</dbReference>
<evidence type="ECO:0000313" key="4">
    <source>
        <dbReference type="Proteomes" id="UP001208570"/>
    </source>
</evidence>
<reference evidence="3" key="1">
    <citation type="journal article" date="2023" name="Mol. Biol. Evol.">
        <title>Third-Generation Sequencing Reveals the Adaptive Role of the Epigenome in Three Deep-Sea Polychaetes.</title>
        <authorList>
            <person name="Perez M."/>
            <person name="Aroh O."/>
            <person name="Sun Y."/>
            <person name="Lan Y."/>
            <person name="Juniper S.K."/>
            <person name="Young C.R."/>
            <person name="Angers B."/>
            <person name="Qian P.Y."/>
        </authorList>
    </citation>
    <scope>NUCLEOTIDE SEQUENCE</scope>
    <source>
        <strain evidence="3">P08H-3</strain>
    </source>
</reference>